<sequence>MLDIAVMYMKKLTFTICAFSMRFCN</sequence>
<dbReference type="AlphaFoldDB" id="A0A0K2W408"/>
<protein>
    <submittedName>
        <fullName evidence="1">Uncharacterized protein</fullName>
    </submittedName>
</protein>
<accession>A0A0K2W408</accession>
<proteinExistence type="predicted"/>
<organism evidence="1 2">
    <name type="scientific">Mesorhizobium plurifarium</name>
    <dbReference type="NCBI Taxonomy" id="69974"/>
    <lineage>
        <taxon>Bacteria</taxon>
        <taxon>Pseudomonadati</taxon>
        <taxon>Pseudomonadota</taxon>
        <taxon>Alphaproteobacteria</taxon>
        <taxon>Hyphomicrobiales</taxon>
        <taxon>Phyllobacteriaceae</taxon>
        <taxon>Mesorhizobium</taxon>
    </lineage>
</organism>
<evidence type="ECO:0000313" key="2">
    <source>
        <dbReference type="Proteomes" id="UP000182888"/>
    </source>
</evidence>
<dbReference type="Proteomes" id="UP000182888">
    <property type="component" value="Unassembled WGS sequence"/>
</dbReference>
<name>A0A0K2W408_MESPL</name>
<reference evidence="2" key="1">
    <citation type="submission" date="2014-08" db="EMBL/GenBank/DDBJ databases">
        <authorList>
            <person name="Edwards T."/>
        </authorList>
    </citation>
    <scope>NUCLEOTIDE SEQUENCE [LARGE SCALE GENOMIC DNA]</scope>
</reference>
<evidence type="ECO:0000313" key="1">
    <source>
        <dbReference type="EMBL" id="CDX61048.1"/>
    </source>
</evidence>
<gene>
    <name evidence="1" type="ORF">MPL1032_340003</name>
</gene>
<dbReference type="EMBL" id="CCND01000028">
    <property type="protein sequence ID" value="CDX61048.1"/>
    <property type="molecule type" value="Genomic_DNA"/>
</dbReference>